<organism evidence="9 11">
    <name type="scientific">Candidatus Thermochlorobacter aerophilus</name>
    <dbReference type="NCBI Taxonomy" id="1868324"/>
    <lineage>
        <taxon>Bacteria</taxon>
        <taxon>Pseudomonadati</taxon>
        <taxon>Chlorobiota</taxon>
        <taxon>Chlorobiia</taxon>
        <taxon>Chlorobiales</taxon>
        <taxon>Candidatus Thermochlorobacteriaceae</taxon>
        <taxon>Candidatus Thermochlorobacter</taxon>
    </lineage>
</organism>
<evidence type="ECO:0000259" key="7">
    <source>
        <dbReference type="Pfam" id="PF02687"/>
    </source>
</evidence>
<evidence type="ECO:0000313" key="11">
    <source>
        <dbReference type="Proteomes" id="UP000266389"/>
    </source>
</evidence>
<evidence type="ECO:0000256" key="3">
    <source>
        <dbReference type="ARBA" id="ARBA00022475"/>
    </source>
</evidence>
<evidence type="ECO:0000256" key="2">
    <source>
        <dbReference type="ARBA" id="ARBA00005236"/>
    </source>
</evidence>
<dbReference type="PANTHER" id="PTHR30489">
    <property type="entry name" value="LIPOPROTEIN-RELEASING SYSTEM TRANSMEMBRANE PROTEIN LOLE"/>
    <property type="match status" value="1"/>
</dbReference>
<dbReference type="AlphaFoldDB" id="A0A395LZJ8"/>
<protein>
    <submittedName>
        <fullName evidence="9">ABC transporter permease</fullName>
    </submittedName>
</protein>
<comment type="caution">
    <text evidence="9">The sequence shown here is derived from an EMBL/GenBank/DDBJ whole genome shotgun (WGS) entry which is preliminary data.</text>
</comment>
<reference evidence="9" key="2">
    <citation type="submission" date="2017-08" db="EMBL/GenBank/DDBJ databases">
        <authorList>
            <person name="de Groot N.N."/>
        </authorList>
    </citation>
    <scope>NUCLEOTIDE SEQUENCE</scope>
    <source>
        <strain evidence="9">OS</strain>
    </source>
</reference>
<dbReference type="InterPro" id="IPR003838">
    <property type="entry name" value="ABC3_permease_C"/>
</dbReference>
<proteinExistence type="inferred from homology"/>
<evidence type="ECO:0000313" key="10">
    <source>
        <dbReference type="EMBL" id="RFM25192.1"/>
    </source>
</evidence>
<reference evidence="9 11" key="1">
    <citation type="journal article" date="2011" name="ISME J.">
        <title>Community ecology of hot spring cyanobacterial mats: predominant populations and their functional potential.</title>
        <authorList>
            <person name="Klatt C.G."/>
            <person name="Wood J.M."/>
            <person name="Rusch D.B."/>
            <person name="Bateson M.M."/>
            <person name="Hamamura N."/>
            <person name="Heidelberg J.F."/>
            <person name="Grossman A.R."/>
            <person name="Bhaya D."/>
            <person name="Cohan F.M."/>
            <person name="Kuhl M."/>
            <person name="Bryant D.A."/>
            <person name="Ward D.M."/>
        </authorList>
    </citation>
    <scope>NUCLEOTIDE SEQUENCE [LARGE SCALE GENOMIC DNA]</scope>
    <source>
        <strain evidence="9">OS</strain>
    </source>
</reference>
<name>A0A395LZJ8_9BACT</name>
<accession>A0A395LZJ8</accession>
<keyword evidence="3" id="KW-1003">Cell membrane</keyword>
<dbReference type="Proteomes" id="UP000266389">
    <property type="component" value="Unassembled WGS sequence"/>
</dbReference>
<gene>
    <name evidence="10" type="ORF">D0433_02040</name>
    <name evidence="9" type="ORF">D0433_08995</name>
</gene>
<comment type="similarity">
    <text evidence="2">Belongs to the ABC-4 integral membrane protein family. LolC/E subfamily.</text>
</comment>
<dbReference type="GO" id="GO:0098797">
    <property type="term" value="C:plasma membrane protein complex"/>
    <property type="evidence" value="ECO:0007669"/>
    <property type="project" value="TreeGrafter"/>
</dbReference>
<evidence type="ECO:0000259" key="8">
    <source>
        <dbReference type="Pfam" id="PF12704"/>
    </source>
</evidence>
<evidence type="ECO:0000256" key="1">
    <source>
        <dbReference type="ARBA" id="ARBA00004651"/>
    </source>
</evidence>
<evidence type="ECO:0000313" key="9">
    <source>
        <dbReference type="EMBL" id="RFM23861.1"/>
    </source>
</evidence>
<dbReference type="InterPro" id="IPR025857">
    <property type="entry name" value="MacB_PCD"/>
</dbReference>
<dbReference type="PANTHER" id="PTHR30489:SF0">
    <property type="entry name" value="LIPOPROTEIN-RELEASING SYSTEM TRANSMEMBRANE PROTEIN LOLE"/>
    <property type="match status" value="1"/>
</dbReference>
<sequence>MKFELAIARRFTFPRAERQSKPSFIVFMAVLGISIGTAALILTLSIVYGFSRIIESKLALFGSHIVVTHASLKEFEQDDKTLSEIAQVHNVASTAPFLQRNVILKSRSLSGDPLLEPAVLKGIIPAADISSMREKVISGQFLSDSLRFKIPVLIGKKLAQRLSLSLHSELLVLSSAAAIDALPIQAQHPDELLRLLKLETATVVGIYETGLSQGFDETVVFTTLDALQKFLEMPQRISGYEVRTANFDLVRQTAQDLNHILKTPLVARTIYQVHASIYAWLGLQKNVVPLLLVMVTVVAAFNIISTLLIIVLEKSAEIGVLMSFGASPTHIRRIFISQALLMSILGIVFGNALALTLSLLEQRFHFIPLPEETYYISEAPIIIEPLHYAVVSALALLISLLASLIPAHSASRLNPVNAIRL</sequence>
<feature type="domain" description="MacB-like periplasmic core" evidence="8">
    <location>
        <begin position="27"/>
        <end position="258"/>
    </location>
</feature>
<keyword evidence="4" id="KW-0812">Transmembrane</keyword>
<keyword evidence="5" id="KW-1133">Transmembrane helix</keyword>
<evidence type="ECO:0000256" key="5">
    <source>
        <dbReference type="ARBA" id="ARBA00022989"/>
    </source>
</evidence>
<evidence type="ECO:0000256" key="4">
    <source>
        <dbReference type="ARBA" id="ARBA00022692"/>
    </source>
</evidence>
<keyword evidence="6" id="KW-0472">Membrane</keyword>
<dbReference type="GO" id="GO:0044874">
    <property type="term" value="P:lipoprotein localization to outer membrane"/>
    <property type="evidence" value="ECO:0007669"/>
    <property type="project" value="TreeGrafter"/>
</dbReference>
<dbReference type="Pfam" id="PF02687">
    <property type="entry name" value="FtsX"/>
    <property type="match status" value="1"/>
</dbReference>
<feature type="domain" description="ABC3 transporter permease C-terminal" evidence="7">
    <location>
        <begin position="291"/>
        <end position="415"/>
    </location>
</feature>
<dbReference type="Pfam" id="PF12704">
    <property type="entry name" value="MacB_PCD"/>
    <property type="match status" value="1"/>
</dbReference>
<comment type="subcellular location">
    <subcellularLocation>
        <location evidence="1">Cell membrane</location>
        <topology evidence="1">Multi-pass membrane protein</topology>
    </subcellularLocation>
</comment>
<dbReference type="EMBL" id="PHFL01000057">
    <property type="protein sequence ID" value="RFM23861.1"/>
    <property type="molecule type" value="Genomic_DNA"/>
</dbReference>
<dbReference type="EMBL" id="PHFL01000008">
    <property type="protein sequence ID" value="RFM25192.1"/>
    <property type="molecule type" value="Genomic_DNA"/>
</dbReference>
<evidence type="ECO:0000256" key="6">
    <source>
        <dbReference type="ARBA" id="ARBA00023136"/>
    </source>
</evidence>
<dbReference type="InterPro" id="IPR051447">
    <property type="entry name" value="Lipoprotein-release_system"/>
</dbReference>